<proteinExistence type="predicted"/>
<comment type="caution">
    <text evidence="1">The sequence shown here is derived from an EMBL/GenBank/DDBJ whole genome shotgun (WGS) entry which is preliminary data.</text>
</comment>
<evidence type="ECO:0000313" key="2">
    <source>
        <dbReference type="Proteomes" id="UP001209535"/>
    </source>
</evidence>
<reference evidence="1 2" key="1">
    <citation type="submission" date="2022-10" db="EMBL/GenBank/DDBJ databases">
        <title>Defluviimonas sp. nov., isolated from ocean surface sediments.</title>
        <authorList>
            <person name="He W."/>
            <person name="Wang L."/>
            <person name="Zhang D.-F."/>
        </authorList>
    </citation>
    <scope>NUCLEOTIDE SEQUENCE [LARGE SCALE GENOMIC DNA]</scope>
    <source>
        <strain evidence="1 2">WL0024</strain>
    </source>
</reference>
<gene>
    <name evidence="1" type="ORF">OEZ60_15120</name>
</gene>
<dbReference type="RefSeq" id="WP_263337907.1">
    <property type="nucleotide sequence ID" value="NZ_JAOVQO010000014.1"/>
</dbReference>
<dbReference type="EMBL" id="JAOVQO010000014">
    <property type="protein sequence ID" value="MCU9849333.1"/>
    <property type="molecule type" value="Genomic_DNA"/>
</dbReference>
<accession>A0ABT2X5V7</accession>
<sequence>MKSLVASLLSELEERVSMALSLSADQFPEDTLLEGDEEVSWVSSTFDGLNMINIYEIGEPGASPRYIASGHSDGGVVVFAAGPWDSLDAAEASFGDIEEEWKRL</sequence>
<evidence type="ECO:0000313" key="1">
    <source>
        <dbReference type="EMBL" id="MCU9849333.1"/>
    </source>
</evidence>
<name>A0ABT2X5V7_9RHOB</name>
<keyword evidence="2" id="KW-1185">Reference proteome</keyword>
<dbReference type="Proteomes" id="UP001209535">
    <property type="component" value="Unassembled WGS sequence"/>
</dbReference>
<organism evidence="1 2">
    <name type="scientific">Albidovulum salinarum</name>
    <dbReference type="NCBI Taxonomy" id="2984153"/>
    <lineage>
        <taxon>Bacteria</taxon>
        <taxon>Pseudomonadati</taxon>
        <taxon>Pseudomonadota</taxon>
        <taxon>Alphaproteobacteria</taxon>
        <taxon>Rhodobacterales</taxon>
        <taxon>Paracoccaceae</taxon>
        <taxon>Albidovulum</taxon>
    </lineage>
</organism>
<protein>
    <submittedName>
        <fullName evidence="1">Uncharacterized protein</fullName>
    </submittedName>
</protein>